<keyword evidence="3" id="KW-1185">Reference proteome</keyword>
<keyword evidence="1" id="KW-0812">Transmembrane</keyword>
<evidence type="ECO:0000313" key="2">
    <source>
        <dbReference type="EMBL" id="KAF0728399.1"/>
    </source>
</evidence>
<sequence>MNGSSSLFDIFTMLQFVIASLLLPYVQVAAHGKLIDPIPTFLHPNEDTTSYCGTIDGPLAFPGDEYNQNPHANTEAFARHFNNSNFPNLKAFLDYFSTCDECGITAKDGVPQPLPADGLVKWSLGQQGFVSSHEGPCELWCDDNRVFYDINCARNISSGYIPINTIECAEAKMLVFLWLALHTPEWQVYKNCSEIAQQPPPLKQQHHAHCPQRCHLKLLHRRLIQATRTSQRGNNVAALGT</sequence>
<keyword evidence="1" id="KW-0472">Membrane</keyword>
<evidence type="ECO:0000313" key="3">
    <source>
        <dbReference type="Proteomes" id="UP000481153"/>
    </source>
</evidence>
<evidence type="ECO:0000256" key="1">
    <source>
        <dbReference type="SAM" id="Phobius"/>
    </source>
</evidence>
<dbReference type="Proteomes" id="UP000481153">
    <property type="component" value="Unassembled WGS sequence"/>
</dbReference>
<accession>A0A6G0WM71</accession>
<dbReference type="AlphaFoldDB" id="A0A6G0WM71"/>
<name>A0A6G0WM71_9STRA</name>
<keyword evidence="1" id="KW-1133">Transmembrane helix</keyword>
<protein>
    <submittedName>
        <fullName evidence="2">Uncharacterized protein</fullName>
    </submittedName>
</protein>
<dbReference type="EMBL" id="VJMJ01000178">
    <property type="protein sequence ID" value="KAF0728399.1"/>
    <property type="molecule type" value="Genomic_DNA"/>
</dbReference>
<proteinExistence type="predicted"/>
<feature type="transmembrane region" description="Helical" evidence="1">
    <location>
        <begin position="6"/>
        <end position="26"/>
    </location>
</feature>
<gene>
    <name evidence="2" type="ORF">Ae201684_013763</name>
</gene>
<comment type="caution">
    <text evidence="2">The sequence shown here is derived from an EMBL/GenBank/DDBJ whole genome shotgun (WGS) entry which is preliminary data.</text>
</comment>
<dbReference type="VEuPathDB" id="FungiDB:AeMF1_007275"/>
<organism evidence="2 3">
    <name type="scientific">Aphanomyces euteiches</name>
    <dbReference type="NCBI Taxonomy" id="100861"/>
    <lineage>
        <taxon>Eukaryota</taxon>
        <taxon>Sar</taxon>
        <taxon>Stramenopiles</taxon>
        <taxon>Oomycota</taxon>
        <taxon>Saprolegniomycetes</taxon>
        <taxon>Saprolegniales</taxon>
        <taxon>Verrucalvaceae</taxon>
        <taxon>Aphanomyces</taxon>
    </lineage>
</organism>
<reference evidence="2 3" key="1">
    <citation type="submission" date="2019-07" db="EMBL/GenBank/DDBJ databases">
        <title>Genomics analysis of Aphanomyces spp. identifies a new class of oomycete effector associated with host adaptation.</title>
        <authorList>
            <person name="Gaulin E."/>
        </authorList>
    </citation>
    <scope>NUCLEOTIDE SEQUENCE [LARGE SCALE GENOMIC DNA]</scope>
    <source>
        <strain evidence="2 3">ATCC 201684</strain>
    </source>
</reference>